<feature type="compositionally biased region" description="Polar residues" evidence="13">
    <location>
        <begin position="519"/>
        <end position="529"/>
    </location>
</feature>
<keyword evidence="5" id="KW-0479">Metal-binding</keyword>
<sequence>MDGSHLSVHGAASGIPSAVNLGVPSVGQVGFSQNSRPLVNGGRDDDECDVSYPAQSGQLPTVSAIPSTSVHTVPFNLPNLPNASSAQYGGHSHAPAGRLNRPNETFSMIFRKKYEKLDWRKIASIDLEKIYKTQDTRALQDNLTQMAFFDLEEELRSVGINPQFEKLFQTMQLSLEYLLYVQDHLQREIDSIKGASALLIKRQTDTIKKFEHEVEDLKAQLQSTKDELKKRKKMMVAQQDIINSAAKGNYHRCPMCEKAFIERGYLETHFRKRHPNADIKMLGSSRDQQFFHDHQSSQTHELQQSAHAVLPCPVCPDVCTPELAAARDRIRELEKMLFTPPKPAVPEPPPMPPQVLDMYNKQREEIEHLRSSLAEFQNRYFESDKALVELRKDYQHLTNKVHEAQASMTNQQQQNFQHQMQQLQNQERPQSPNPTIADMIERRVYGIQESMERRLAQSEESWKDKFARLNEQHTRDLKDLERDMAMKAQEQQTVHKADKLRLQMQNEEQERRIREMENQHNTQRAQPQLSRREPGSGAFQIQVHTNRPSTAGPTNRWGKPMTPRVSAAMNNYPEIIDELRDELNEALSKKLEEYGVPRGATKVSDRDKDEIFNKLRREHAQLQGKLAKFGAARSTIENHLKGKVPAQYSSSELLDEASKIRVRKRSGRQVVESGNNQKVTEITTYDIRPARSSELDLARQQAVPAKGGEREASSNVRRVSFRAAKDKSPASSPRSARTEPPDQSAGPPQHARPSQLLLFPLRKKFCQLSRKGHSVHVRHQVLREGYQVAREDVRRKSSFAK</sequence>
<dbReference type="InterPro" id="IPR032714">
    <property type="entry name" value="DZIP1_N"/>
</dbReference>
<dbReference type="InterPro" id="IPR013087">
    <property type="entry name" value="Znf_C2H2_type"/>
</dbReference>
<dbReference type="AlphaFoldDB" id="A0A1D1W0E2"/>
<comment type="subcellular location">
    <subcellularLocation>
        <location evidence="2">Cytoplasm</location>
        <location evidence="2">Cytoskeleton</location>
        <location evidence="2">Cilium basal body</location>
    </subcellularLocation>
    <subcellularLocation>
        <location evidence="1">Cytoplasm</location>
        <location evidence="1">Cytoskeleton</location>
        <location evidence="1">Microtubule organizing center</location>
        <location evidence="1">Centrosome</location>
        <location evidence="1">Centriole</location>
    </subcellularLocation>
</comment>
<evidence type="ECO:0000313" key="16">
    <source>
        <dbReference type="Proteomes" id="UP000186922"/>
    </source>
</evidence>
<evidence type="ECO:0000256" key="12">
    <source>
        <dbReference type="SAM" id="Coils"/>
    </source>
</evidence>
<reference evidence="15 16" key="1">
    <citation type="journal article" date="2016" name="Nat. Commun.">
        <title>Extremotolerant tardigrade genome and improved radiotolerance of human cultured cells by tardigrade-unique protein.</title>
        <authorList>
            <person name="Hashimoto T."/>
            <person name="Horikawa D.D."/>
            <person name="Saito Y."/>
            <person name="Kuwahara H."/>
            <person name="Kozuka-Hata H."/>
            <person name="Shin-I T."/>
            <person name="Minakuchi Y."/>
            <person name="Ohishi K."/>
            <person name="Motoyama A."/>
            <person name="Aizu T."/>
            <person name="Enomoto A."/>
            <person name="Kondo K."/>
            <person name="Tanaka S."/>
            <person name="Hara Y."/>
            <person name="Koshikawa S."/>
            <person name="Sagara H."/>
            <person name="Miura T."/>
            <person name="Yokobori S."/>
            <person name="Miyagawa K."/>
            <person name="Suzuki Y."/>
            <person name="Kubo T."/>
            <person name="Oyama M."/>
            <person name="Kohara Y."/>
            <person name="Fujiyama A."/>
            <person name="Arakawa K."/>
            <person name="Katayama T."/>
            <person name="Toyoda A."/>
            <person name="Kunieda T."/>
        </authorList>
    </citation>
    <scope>NUCLEOTIDE SEQUENCE [LARGE SCALE GENOMIC DNA]</scope>
    <source>
        <strain evidence="15 16">YOKOZUNA-1</strain>
    </source>
</reference>
<comment type="caution">
    <text evidence="15">The sequence shown here is derived from an EMBL/GenBank/DDBJ whole genome shotgun (WGS) entry which is preliminary data.</text>
</comment>
<dbReference type="PANTHER" id="PTHR21502:SF3">
    <property type="entry name" value="CILIUM ASSEMBLY PROTEIN DZIP1L"/>
    <property type="match status" value="1"/>
</dbReference>
<evidence type="ECO:0000256" key="1">
    <source>
        <dbReference type="ARBA" id="ARBA00004114"/>
    </source>
</evidence>
<keyword evidence="10" id="KW-0966">Cell projection</keyword>
<dbReference type="GO" id="GO:0036064">
    <property type="term" value="C:ciliary basal body"/>
    <property type="evidence" value="ECO:0007669"/>
    <property type="project" value="TreeGrafter"/>
</dbReference>
<evidence type="ECO:0000256" key="3">
    <source>
        <dbReference type="ARBA" id="ARBA00009131"/>
    </source>
</evidence>
<dbReference type="GO" id="GO:0060271">
    <property type="term" value="P:cilium assembly"/>
    <property type="evidence" value="ECO:0007669"/>
    <property type="project" value="TreeGrafter"/>
</dbReference>
<keyword evidence="9" id="KW-0206">Cytoskeleton</keyword>
<dbReference type="PANTHER" id="PTHR21502">
    <property type="entry name" value="ZINC FINGER PROTEIN DZIP1"/>
    <property type="match status" value="1"/>
</dbReference>
<evidence type="ECO:0000256" key="11">
    <source>
        <dbReference type="PROSITE-ProRule" id="PRU00042"/>
    </source>
</evidence>
<name>A0A1D1W0E2_RAMVA</name>
<evidence type="ECO:0000256" key="13">
    <source>
        <dbReference type="SAM" id="MobiDB-lite"/>
    </source>
</evidence>
<evidence type="ECO:0000256" key="2">
    <source>
        <dbReference type="ARBA" id="ARBA00004120"/>
    </source>
</evidence>
<evidence type="ECO:0000256" key="8">
    <source>
        <dbReference type="ARBA" id="ARBA00023054"/>
    </source>
</evidence>
<organism evidence="15 16">
    <name type="scientific">Ramazzottius varieornatus</name>
    <name type="common">Water bear</name>
    <name type="synonym">Tardigrade</name>
    <dbReference type="NCBI Taxonomy" id="947166"/>
    <lineage>
        <taxon>Eukaryota</taxon>
        <taxon>Metazoa</taxon>
        <taxon>Ecdysozoa</taxon>
        <taxon>Tardigrada</taxon>
        <taxon>Eutardigrada</taxon>
        <taxon>Parachela</taxon>
        <taxon>Hypsibioidea</taxon>
        <taxon>Ramazzottiidae</taxon>
        <taxon>Ramazzottius</taxon>
    </lineage>
</organism>
<evidence type="ECO:0000256" key="9">
    <source>
        <dbReference type="ARBA" id="ARBA00023212"/>
    </source>
</evidence>
<keyword evidence="7" id="KW-0862">Zinc</keyword>
<keyword evidence="8 12" id="KW-0175">Coiled coil</keyword>
<dbReference type="InterPro" id="IPR051241">
    <property type="entry name" value="DZIP_RILPL"/>
</dbReference>
<accession>A0A1D1W0E2</accession>
<keyword evidence="6 11" id="KW-0863">Zinc-finger</keyword>
<evidence type="ECO:0000259" key="14">
    <source>
        <dbReference type="PROSITE" id="PS50157"/>
    </source>
</evidence>
<dbReference type="GO" id="GO:0005737">
    <property type="term" value="C:cytoplasm"/>
    <property type="evidence" value="ECO:0007669"/>
    <property type="project" value="TreeGrafter"/>
</dbReference>
<evidence type="ECO:0000256" key="4">
    <source>
        <dbReference type="ARBA" id="ARBA00022490"/>
    </source>
</evidence>
<evidence type="ECO:0000256" key="5">
    <source>
        <dbReference type="ARBA" id="ARBA00022723"/>
    </source>
</evidence>
<dbReference type="InterPro" id="IPR058883">
    <property type="entry name" value="DZIP1_dom"/>
</dbReference>
<keyword evidence="16" id="KW-1185">Reference proteome</keyword>
<feature type="coiled-coil region" evidence="12">
    <location>
        <begin position="200"/>
        <end position="238"/>
    </location>
</feature>
<dbReference type="Proteomes" id="UP000186922">
    <property type="component" value="Unassembled WGS sequence"/>
</dbReference>
<feature type="domain" description="C2H2-type" evidence="14">
    <location>
        <begin position="251"/>
        <end position="279"/>
    </location>
</feature>
<dbReference type="OrthoDB" id="515971at2759"/>
<evidence type="ECO:0000256" key="7">
    <source>
        <dbReference type="ARBA" id="ARBA00022833"/>
    </source>
</evidence>
<comment type="similarity">
    <text evidence="3">Belongs to the DZIP C2H2-type zinc-finger protein family.</text>
</comment>
<dbReference type="PROSITE" id="PS00028">
    <property type="entry name" value="ZINC_FINGER_C2H2_1"/>
    <property type="match status" value="1"/>
</dbReference>
<feature type="region of interest" description="Disordered" evidence="13">
    <location>
        <begin position="693"/>
        <end position="752"/>
    </location>
</feature>
<evidence type="ECO:0000256" key="10">
    <source>
        <dbReference type="ARBA" id="ARBA00023273"/>
    </source>
</evidence>
<gene>
    <name evidence="15" type="primary">RvY_14635-1</name>
    <name evidence="15" type="synonym">RvY_14635.1</name>
    <name evidence="15" type="ORF">RvY_14635</name>
</gene>
<dbReference type="Pfam" id="PF13815">
    <property type="entry name" value="Dzip-like_N"/>
    <property type="match status" value="1"/>
</dbReference>
<dbReference type="Gene3D" id="3.30.160.60">
    <property type="entry name" value="Classic Zinc Finger"/>
    <property type="match status" value="1"/>
</dbReference>
<keyword evidence="4" id="KW-0963">Cytoplasm</keyword>
<dbReference type="GO" id="GO:0008270">
    <property type="term" value="F:zinc ion binding"/>
    <property type="evidence" value="ECO:0007669"/>
    <property type="project" value="UniProtKB-KW"/>
</dbReference>
<dbReference type="PROSITE" id="PS50157">
    <property type="entry name" value="ZINC_FINGER_C2H2_2"/>
    <property type="match status" value="1"/>
</dbReference>
<dbReference type="STRING" id="947166.A0A1D1W0E2"/>
<dbReference type="Pfam" id="PF25977">
    <property type="entry name" value="DZIP1"/>
    <property type="match status" value="1"/>
</dbReference>
<evidence type="ECO:0000256" key="6">
    <source>
        <dbReference type="ARBA" id="ARBA00022771"/>
    </source>
</evidence>
<dbReference type="EMBL" id="BDGG01000010">
    <property type="protein sequence ID" value="GAV04339.1"/>
    <property type="molecule type" value="Genomic_DNA"/>
</dbReference>
<proteinExistence type="inferred from homology"/>
<dbReference type="GO" id="GO:0005814">
    <property type="term" value="C:centriole"/>
    <property type="evidence" value="ECO:0007669"/>
    <property type="project" value="UniProtKB-SubCell"/>
</dbReference>
<protein>
    <recommendedName>
        <fullName evidence="14">C2H2-type domain-containing protein</fullName>
    </recommendedName>
</protein>
<feature type="region of interest" description="Disordered" evidence="13">
    <location>
        <begin position="516"/>
        <end position="537"/>
    </location>
</feature>
<feature type="coiled-coil region" evidence="12">
    <location>
        <begin position="359"/>
        <end position="426"/>
    </location>
</feature>
<evidence type="ECO:0000313" key="15">
    <source>
        <dbReference type="EMBL" id="GAV04339.1"/>
    </source>
</evidence>